<feature type="region of interest" description="Disordered" evidence="1">
    <location>
        <begin position="635"/>
        <end position="676"/>
    </location>
</feature>
<protein>
    <submittedName>
        <fullName evidence="3">Uncharacterized protein</fullName>
    </submittedName>
</protein>
<feature type="region of interest" description="Disordered" evidence="1">
    <location>
        <begin position="91"/>
        <end position="116"/>
    </location>
</feature>
<evidence type="ECO:0000313" key="3">
    <source>
        <dbReference type="EMBL" id="CAD8821752.1"/>
    </source>
</evidence>
<feature type="transmembrane region" description="Helical" evidence="2">
    <location>
        <begin position="589"/>
        <end position="612"/>
    </location>
</feature>
<proteinExistence type="predicted"/>
<dbReference type="EMBL" id="HBFP01008588">
    <property type="protein sequence ID" value="CAD8821752.1"/>
    <property type="molecule type" value="Transcribed_RNA"/>
</dbReference>
<sequence>MDIALSKVRFSNTVESQDIEAPPRPDSEFNTRQELILKLHQAHDEMNLMQTELDELTKTIDFENRYNVLSSDSEQDRPFFDNAVRRTATNEYKSRYNHNATSPVSSNEEGSDDGSKIKRVPSWAKVSKGKIHSCGYWTLFSWFVLMIIVSLVFIVFTTIAFIDEVNNPIAQYEFTYRTELYLPVVTICPSDLAVPYFPSHHLLHPNRKLLEMYYIRRADGKVCIRSTPVGIDESSGEVVFSESCESMVESFWMQADLFGNNVEVDCDEELGSMNVTKYQDPAFLSTPCKRCFRIGLLDPITVNDTYITLTNTVQMQSAQEYYQCMYDPGGIHLDLLGTGDQPYSVNGLIKSGHRSALKDAGILEFDENELSVSENADFNSEQACNLLFFSGFFVPTAHPNAIQFRFNASTKSWQESGSGPYYRVRKGITVMASGGFEMFLQTSIQETNLINQSISSSEHEFLLSDIRNRMAAAHSFKSEVNQQQQEKPTKHSADGWIHWFKSAFMKGSERHAISPSQRPVRAPLILVGGNDLAFIHFVEQIVIDTVSYTWGSSSSGIFTPLISPHTNNIEYGFGSLVVERFYTRVVVDYWGFIESLFGWFGVFTGLSIYTMFRNPLKGASKKFVDEHGNTRALPRANSLSSEKSITKRFTRRGSRRSVDNNNSETQSRSSCFKGKS</sequence>
<keyword evidence="2" id="KW-0472">Membrane</keyword>
<evidence type="ECO:0000256" key="2">
    <source>
        <dbReference type="SAM" id="Phobius"/>
    </source>
</evidence>
<organism evidence="3">
    <name type="scientific">Timspurckia oligopyrenoides</name>
    <dbReference type="NCBI Taxonomy" id="708627"/>
    <lineage>
        <taxon>Eukaryota</taxon>
        <taxon>Rhodophyta</taxon>
        <taxon>Bangiophyceae</taxon>
        <taxon>Porphyridiales</taxon>
        <taxon>Porphyridiaceae</taxon>
        <taxon>Timspurckia</taxon>
    </lineage>
</organism>
<reference evidence="3" key="1">
    <citation type="submission" date="2021-01" db="EMBL/GenBank/DDBJ databases">
        <authorList>
            <person name="Corre E."/>
            <person name="Pelletier E."/>
            <person name="Niang G."/>
            <person name="Scheremetjew M."/>
            <person name="Finn R."/>
            <person name="Kale V."/>
            <person name="Holt S."/>
            <person name="Cochrane G."/>
            <person name="Meng A."/>
            <person name="Brown T."/>
            <person name="Cohen L."/>
        </authorList>
    </citation>
    <scope>NUCLEOTIDE SEQUENCE</scope>
    <source>
        <strain evidence="3">CCMP3278</strain>
    </source>
</reference>
<keyword evidence="2" id="KW-0812">Transmembrane</keyword>
<gene>
    <name evidence="3" type="ORF">TOLI1172_LOCUS6148</name>
</gene>
<feature type="compositionally biased region" description="Polar residues" evidence="1">
    <location>
        <begin position="659"/>
        <end position="670"/>
    </location>
</feature>
<keyword evidence="2" id="KW-1133">Transmembrane helix</keyword>
<name>A0A7S0ZHA9_9RHOD</name>
<dbReference type="AlphaFoldDB" id="A0A7S0ZHA9"/>
<feature type="compositionally biased region" description="Basic residues" evidence="1">
    <location>
        <begin position="646"/>
        <end position="655"/>
    </location>
</feature>
<feature type="compositionally biased region" description="Polar residues" evidence="1">
    <location>
        <begin position="91"/>
        <end position="108"/>
    </location>
</feature>
<evidence type="ECO:0000256" key="1">
    <source>
        <dbReference type="SAM" id="MobiDB-lite"/>
    </source>
</evidence>
<accession>A0A7S0ZHA9</accession>
<feature type="transmembrane region" description="Helical" evidence="2">
    <location>
        <begin position="135"/>
        <end position="162"/>
    </location>
</feature>